<dbReference type="AlphaFoldDB" id="A0A9D4IXQ6"/>
<sequence length="79" mass="8784">MGDSESDTDTSKVDSGRTVRAVKDKSRALWINIKDTLTHLYTSIKKSSISASKKQSARGKKIEMFGFMGTIREMNANIN</sequence>
<keyword evidence="2" id="KW-1185">Reference proteome</keyword>
<evidence type="ECO:0000313" key="1">
    <source>
        <dbReference type="EMBL" id="KAH3788659.1"/>
    </source>
</evidence>
<proteinExistence type="predicted"/>
<dbReference type="Proteomes" id="UP000828390">
    <property type="component" value="Unassembled WGS sequence"/>
</dbReference>
<organism evidence="1 2">
    <name type="scientific">Dreissena polymorpha</name>
    <name type="common">Zebra mussel</name>
    <name type="synonym">Mytilus polymorpha</name>
    <dbReference type="NCBI Taxonomy" id="45954"/>
    <lineage>
        <taxon>Eukaryota</taxon>
        <taxon>Metazoa</taxon>
        <taxon>Spiralia</taxon>
        <taxon>Lophotrochozoa</taxon>
        <taxon>Mollusca</taxon>
        <taxon>Bivalvia</taxon>
        <taxon>Autobranchia</taxon>
        <taxon>Heteroconchia</taxon>
        <taxon>Euheterodonta</taxon>
        <taxon>Imparidentia</taxon>
        <taxon>Neoheterodontei</taxon>
        <taxon>Myida</taxon>
        <taxon>Dreissenoidea</taxon>
        <taxon>Dreissenidae</taxon>
        <taxon>Dreissena</taxon>
    </lineage>
</organism>
<gene>
    <name evidence="1" type="ORF">DPMN_166806</name>
</gene>
<protein>
    <submittedName>
        <fullName evidence="1">Uncharacterized protein</fullName>
    </submittedName>
</protein>
<comment type="caution">
    <text evidence="1">The sequence shown here is derived from an EMBL/GenBank/DDBJ whole genome shotgun (WGS) entry which is preliminary data.</text>
</comment>
<accession>A0A9D4IXQ6</accession>
<evidence type="ECO:0000313" key="2">
    <source>
        <dbReference type="Proteomes" id="UP000828390"/>
    </source>
</evidence>
<reference evidence="1" key="2">
    <citation type="submission" date="2020-11" db="EMBL/GenBank/DDBJ databases">
        <authorList>
            <person name="McCartney M.A."/>
            <person name="Auch B."/>
            <person name="Kono T."/>
            <person name="Mallez S."/>
            <person name="Becker A."/>
            <person name="Gohl D.M."/>
            <person name="Silverstein K.A.T."/>
            <person name="Koren S."/>
            <person name="Bechman K.B."/>
            <person name="Herman A."/>
            <person name="Abrahante J.E."/>
            <person name="Garbe J."/>
        </authorList>
    </citation>
    <scope>NUCLEOTIDE SEQUENCE</scope>
    <source>
        <strain evidence="1">Duluth1</strain>
        <tissue evidence="1">Whole animal</tissue>
    </source>
</reference>
<name>A0A9D4IXQ6_DREPO</name>
<dbReference type="EMBL" id="JAIWYP010000008">
    <property type="protein sequence ID" value="KAH3788659.1"/>
    <property type="molecule type" value="Genomic_DNA"/>
</dbReference>
<reference evidence="1" key="1">
    <citation type="journal article" date="2019" name="bioRxiv">
        <title>The Genome of the Zebra Mussel, Dreissena polymorpha: A Resource for Invasive Species Research.</title>
        <authorList>
            <person name="McCartney M.A."/>
            <person name="Auch B."/>
            <person name="Kono T."/>
            <person name="Mallez S."/>
            <person name="Zhang Y."/>
            <person name="Obille A."/>
            <person name="Becker A."/>
            <person name="Abrahante J.E."/>
            <person name="Garbe J."/>
            <person name="Badalamenti J.P."/>
            <person name="Herman A."/>
            <person name="Mangelson H."/>
            <person name="Liachko I."/>
            <person name="Sullivan S."/>
            <person name="Sone E.D."/>
            <person name="Koren S."/>
            <person name="Silverstein K.A.T."/>
            <person name="Beckman K.B."/>
            <person name="Gohl D.M."/>
        </authorList>
    </citation>
    <scope>NUCLEOTIDE SEQUENCE</scope>
    <source>
        <strain evidence="1">Duluth1</strain>
        <tissue evidence="1">Whole animal</tissue>
    </source>
</reference>